<dbReference type="AlphaFoldDB" id="A0A3M9X5K0"/>
<evidence type="ECO:0000256" key="1">
    <source>
        <dbReference type="SAM" id="SignalP"/>
    </source>
</evidence>
<dbReference type="RefSeq" id="WP_095790670.1">
    <property type="nucleotide sequence ID" value="NZ_CP051773.1"/>
</dbReference>
<sequence length="123" mass="13401">MSRILLTVTAAICFTISAASAGQEEKNIDYLARMADGKLHRAAAISGNIYGVLKRCPALSPSPSGKAMMAVSILLYHGLDKHLVPNPAKFERAIRVFEDAYRKAASSKVDCQAEKAKDRDSYR</sequence>
<dbReference type="GeneID" id="66684029"/>
<dbReference type="Proteomes" id="UP000275436">
    <property type="component" value="Unassembled WGS sequence"/>
</dbReference>
<organism evidence="2 3">
    <name type="scientific">Mesorhizobium japonicum</name>
    <dbReference type="NCBI Taxonomy" id="2066070"/>
    <lineage>
        <taxon>Bacteria</taxon>
        <taxon>Pseudomonadati</taxon>
        <taxon>Pseudomonadota</taxon>
        <taxon>Alphaproteobacteria</taxon>
        <taxon>Hyphomicrobiales</taxon>
        <taxon>Phyllobacteriaceae</taxon>
        <taxon>Mesorhizobium</taxon>
    </lineage>
</organism>
<dbReference type="EMBL" id="QKOD01000008">
    <property type="protein sequence ID" value="RNJ42962.1"/>
    <property type="molecule type" value="Genomic_DNA"/>
</dbReference>
<protein>
    <recommendedName>
        <fullName evidence="4">Rap1a immunity protein domain-containing protein</fullName>
    </recommendedName>
</protein>
<name>A0A3M9X5K0_9HYPH</name>
<evidence type="ECO:0008006" key="4">
    <source>
        <dbReference type="Google" id="ProtNLM"/>
    </source>
</evidence>
<accession>A0A3M9X5K0</accession>
<evidence type="ECO:0000313" key="2">
    <source>
        <dbReference type="EMBL" id="RNJ42962.1"/>
    </source>
</evidence>
<feature type="chain" id="PRO_5043184702" description="Rap1a immunity protein domain-containing protein" evidence="1">
    <location>
        <begin position="22"/>
        <end position="123"/>
    </location>
</feature>
<comment type="caution">
    <text evidence="2">The sequence shown here is derived from an EMBL/GenBank/DDBJ whole genome shotgun (WGS) entry which is preliminary data.</text>
</comment>
<feature type="signal peptide" evidence="1">
    <location>
        <begin position="1"/>
        <end position="21"/>
    </location>
</feature>
<reference evidence="2 3" key="1">
    <citation type="journal article" date="2018" name="Mol. Plant Microbe Interact.">
        <title>Taxonomically Different Co-Microsymbionts of a Relict Legume, Oxytropis popoviana, Have Complementary Sets of Symbiotic Genes and Together Increase the Efficiency of Plant Nodulation.</title>
        <authorList>
            <person name="Safronova V."/>
            <person name="Belimov A."/>
            <person name="Sazanova A."/>
            <person name="Chirak E."/>
            <person name="Verkhozina A."/>
            <person name="Kuznetsova I."/>
            <person name="Andronov E."/>
            <person name="Puhalsky J."/>
            <person name="Tikhonovich I."/>
        </authorList>
    </citation>
    <scope>NUCLEOTIDE SEQUENCE [LARGE SCALE GENOMIC DNA]</scope>
    <source>
        <strain evidence="2 3">Opo-235</strain>
    </source>
</reference>
<evidence type="ECO:0000313" key="3">
    <source>
        <dbReference type="Proteomes" id="UP000275436"/>
    </source>
</evidence>
<proteinExistence type="predicted"/>
<gene>
    <name evidence="2" type="ORF">DNR46_26110</name>
</gene>
<keyword evidence="1" id="KW-0732">Signal</keyword>